<dbReference type="GO" id="GO:0071111">
    <property type="term" value="F:cyclic-guanylate-specific phosphodiesterase activity"/>
    <property type="evidence" value="ECO:0007669"/>
    <property type="project" value="InterPro"/>
</dbReference>
<dbReference type="InterPro" id="IPR035919">
    <property type="entry name" value="EAL_sf"/>
</dbReference>
<dbReference type="Pfam" id="PF00563">
    <property type="entry name" value="EAL"/>
    <property type="match status" value="1"/>
</dbReference>
<sequence length="178" mass="20134">MKPDIFESIMSIVQESGVDPRLLELEITESAMMHNEAHVIRILNSLREAGIAVSMDDFGTGYSSLSYLHSLPIECLKIDRSFVRKLTTDPDSRAIAEMIVSMARQLKLDIVAEGVENEEQIRLLKELHCFNVQGYYYSQPIPSDEIRRWLLPPSPAAGAVSARGDGFVNLTYDFYDEY</sequence>
<dbReference type="EMBL" id="JAPDHZ010000002">
    <property type="protein sequence ID" value="MDG0791270.1"/>
    <property type="molecule type" value="Genomic_DNA"/>
</dbReference>
<dbReference type="InterPro" id="IPR001633">
    <property type="entry name" value="EAL_dom"/>
</dbReference>
<dbReference type="SUPFAM" id="SSF141868">
    <property type="entry name" value="EAL domain-like"/>
    <property type="match status" value="1"/>
</dbReference>
<dbReference type="Proteomes" id="UP001153387">
    <property type="component" value="Unassembled WGS sequence"/>
</dbReference>
<evidence type="ECO:0000259" key="1">
    <source>
        <dbReference type="PROSITE" id="PS50883"/>
    </source>
</evidence>
<name>A0A9X4QMI8_9BACL</name>
<accession>A0A9X4QMI8</accession>
<evidence type="ECO:0000313" key="3">
    <source>
        <dbReference type="Proteomes" id="UP001153387"/>
    </source>
</evidence>
<organism evidence="2 3">
    <name type="scientific">Cohnella ginsengisoli</name>
    <dbReference type="NCBI Taxonomy" id="425004"/>
    <lineage>
        <taxon>Bacteria</taxon>
        <taxon>Bacillati</taxon>
        <taxon>Bacillota</taxon>
        <taxon>Bacilli</taxon>
        <taxon>Bacillales</taxon>
        <taxon>Paenibacillaceae</taxon>
        <taxon>Cohnella</taxon>
    </lineage>
</organism>
<dbReference type="PANTHER" id="PTHR33121">
    <property type="entry name" value="CYCLIC DI-GMP PHOSPHODIESTERASE PDEF"/>
    <property type="match status" value="1"/>
</dbReference>
<gene>
    <name evidence="2" type="ORF">OMP38_10595</name>
</gene>
<comment type="caution">
    <text evidence="2">The sequence shown here is derived from an EMBL/GenBank/DDBJ whole genome shotgun (WGS) entry which is preliminary data.</text>
</comment>
<dbReference type="PANTHER" id="PTHR33121:SF70">
    <property type="entry name" value="SIGNALING PROTEIN YKOW"/>
    <property type="match status" value="1"/>
</dbReference>
<dbReference type="RefSeq" id="WP_277565033.1">
    <property type="nucleotide sequence ID" value="NZ_JAPDHZ010000002.1"/>
</dbReference>
<reference evidence="2 3" key="1">
    <citation type="submission" date="2022-10" db="EMBL/GenBank/DDBJ databases">
        <title>Comparative genomic analysis of Cohnella hashimotonis sp. nov., isolated from the International Space Station.</title>
        <authorList>
            <person name="Simpson A."/>
            <person name="Venkateswaran K."/>
        </authorList>
    </citation>
    <scope>NUCLEOTIDE SEQUENCE [LARGE SCALE GENOMIC DNA]</scope>
    <source>
        <strain evidence="2 3">DSM 18997</strain>
    </source>
</reference>
<feature type="domain" description="EAL" evidence="1">
    <location>
        <begin position="1"/>
        <end position="154"/>
    </location>
</feature>
<dbReference type="InterPro" id="IPR050706">
    <property type="entry name" value="Cyclic-di-GMP_PDE-like"/>
</dbReference>
<evidence type="ECO:0000313" key="2">
    <source>
        <dbReference type="EMBL" id="MDG0791270.1"/>
    </source>
</evidence>
<dbReference type="SMART" id="SM00052">
    <property type="entry name" value="EAL"/>
    <property type="match status" value="1"/>
</dbReference>
<dbReference type="CDD" id="cd01948">
    <property type="entry name" value="EAL"/>
    <property type="match status" value="1"/>
</dbReference>
<dbReference type="PROSITE" id="PS50883">
    <property type="entry name" value="EAL"/>
    <property type="match status" value="1"/>
</dbReference>
<dbReference type="Gene3D" id="3.20.20.450">
    <property type="entry name" value="EAL domain"/>
    <property type="match status" value="1"/>
</dbReference>
<protein>
    <submittedName>
        <fullName evidence="2">EAL domain-containing protein</fullName>
    </submittedName>
</protein>
<keyword evidence="3" id="KW-1185">Reference proteome</keyword>
<dbReference type="AlphaFoldDB" id="A0A9X4QMI8"/>
<proteinExistence type="predicted"/>